<feature type="region of interest" description="Disordered" evidence="1">
    <location>
        <begin position="1031"/>
        <end position="1055"/>
    </location>
</feature>
<evidence type="ECO:0000259" key="3">
    <source>
        <dbReference type="Pfam" id="PF14225"/>
    </source>
</evidence>
<evidence type="ECO:0000313" key="5">
    <source>
        <dbReference type="EMBL" id="WAQ90761.1"/>
    </source>
</evidence>
<feature type="domain" description="Cell morphogenesis protein N-terminal" evidence="2">
    <location>
        <begin position="224"/>
        <end position="805"/>
    </location>
</feature>
<protein>
    <recommendedName>
        <fullName evidence="7">Cell morphogenesis protein N-terminal domain-containing protein</fullName>
    </recommendedName>
</protein>
<feature type="compositionally biased region" description="Low complexity" evidence="1">
    <location>
        <begin position="2245"/>
        <end position="2262"/>
    </location>
</feature>
<dbReference type="Pfam" id="PF14225">
    <property type="entry name" value="MOR2-PAG1_C"/>
    <property type="match status" value="1"/>
</dbReference>
<dbReference type="PANTHER" id="PTHR12295:SF30">
    <property type="entry name" value="PROTEIN FURRY"/>
    <property type="match status" value="1"/>
</dbReference>
<evidence type="ECO:0000313" key="6">
    <source>
        <dbReference type="Proteomes" id="UP001164743"/>
    </source>
</evidence>
<feature type="compositionally biased region" description="Polar residues" evidence="1">
    <location>
        <begin position="1267"/>
        <end position="1276"/>
    </location>
</feature>
<feature type="region of interest" description="Disordered" evidence="1">
    <location>
        <begin position="580"/>
        <end position="623"/>
    </location>
</feature>
<dbReference type="InterPro" id="IPR039867">
    <property type="entry name" value="Furry/Tao3/Mor2"/>
</dbReference>
<feature type="region of interest" description="Disordered" evidence="1">
    <location>
        <begin position="2367"/>
        <end position="2386"/>
    </location>
</feature>
<dbReference type="Pfam" id="PF14222">
    <property type="entry name" value="MOR2-PAG1_N"/>
    <property type="match status" value="1"/>
</dbReference>
<feature type="domain" description="Cell morphogenesis central region" evidence="4">
    <location>
        <begin position="1763"/>
        <end position="1837"/>
    </location>
</feature>
<reference evidence="5" key="1">
    <citation type="submission" date="2022-10" db="EMBL/GenBank/DDBJ databases">
        <title>Puccinia triticina Genome sequencing and assembly.</title>
        <authorList>
            <person name="Li C."/>
        </authorList>
    </citation>
    <scope>NUCLEOTIDE SEQUENCE</scope>
    <source>
        <strain evidence="5">Pt15</strain>
    </source>
</reference>
<proteinExistence type="predicted"/>
<dbReference type="GeneID" id="77803225"/>
<accession>A0ABY7D349</accession>
<dbReference type="Proteomes" id="UP001164743">
    <property type="component" value="Chromosome 13A"/>
</dbReference>
<dbReference type="InterPro" id="IPR025614">
    <property type="entry name" value="Cell_morpho_N"/>
</dbReference>
<dbReference type="InterPro" id="IPR016024">
    <property type="entry name" value="ARM-type_fold"/>
</dbReference>
<dbReference type="RefSeq" id="XP_053026316.1">
    <property type="nucleotide sequence ID" value="XM_053162330.1"/>
</dbReference>
<evidence type="ECO:0008006" key="7">
    <source>
        <dbReference type="Google" id="ProtNLM"/>
    </source>
</evidence>
<name>A0ABY7D349_9BASI</name>
<feature type="compositionally biased region" description="Polar residues" evidence="1">
    <location>
        <begin position="1031"/>
        <end position="1051"/>
    </location>
</feature>
<dbReference type="PANTHER" id="PTHR12295">
    <property type="entry name" value="FURRY-RELATED"/>
    <property type="match status" value="1"/>
</dbReference>
<feature type="region of interest" description="Disordered" evidence="1">
    <location>
        <begin position="2115"/>
        <end position="2141"/>
    </location>
</feature>
<feature type="compositionally biased region" description="Basic and acidic residues" evidence="1">
    <location>
        <begin position="83"/>
        <end position="111"/>
    </location>
</feature>
<feature type="region of interest" description="Disordered" evidence="1">
    <location>
        <begin position="2229"/>
        <end position="2338"/>
    </location>
</feature>
<dbReference type="InterPro" id="IPR025481">
    <property type="entry name" value="Cell_Morphogen_C"/>
</dbReference>
<dbReference type="SUPFAM" id="SSF48371">
    <property type="entry name" value="ARM repeat"/>
    <property type="match status" value="1"/>
</dbReference>
<feature type="compositionally biased region" description="Acidic residues" evidence="1">
    <location>
        <begin position="1"/>
        <end position="10"/>
    </location>
</feature>
<dbReference type="Pfam" id="PF14228">
    <property type="entry name" value="MOR2-PAG1_mid"/>
    <property type="match status" value="1"/>
</dbReference>
<evidence type="ECO:0000259" key="4">
    <source>
        <dbReference type="Pfam" id="PF14228"/>
    </source>
</evidence>
<evidence type="ECO:0000259" key="2">
    <source>
        <dbReference type="Pfam" id="PF14222"/>
    </source>
</evidence>
<feature type="compositionally biased region" description="Low complexity" evidence="1">
    <location>
        <begin position="18"/>
        <end position="33"/>
    </location>
</feature>
<feature type="region of interest" description="Disordered" evidence="1">
    <location>
        <begin position="1239"/>
        <end position="1291"/>
    </location>
</feature>
<feature type="compositionally biased region" description="Polar residues" evidence="1">
    <location>
        <begin position="50"/>
        <end position="63"/>
    </location>
</feature>
<gene>
    <name evidence="5" type="ORF">PtA15_13A160</name>
</gene>
<dbReference type="EMBL" id="CP110433">
    <property type="protein sequence ID" value="WAQ90761.1"/>
    <property type="molecule type" value="Genomic_DNA"/>
</dbReference>
<organism evidence="5 6">
    <name type="scientific">Puccinia triticina</name>
    <dbReference type="NCBI Taxonomy" id="208348"/>
    <lineage>
        <taxon>Eukaryota</taxon>
        <taxon>Fungi</taxon>
        <taxon>Dikarya</taxon>
        <taxon>Basidiomycota</taxon>
        <taxon>Pucciniomycotina</taxon>
        <taxon>Pucciniomycetes</taxon>
        <taxon>Pucciniales</taxon>
        <taxon>Pucciniaceae</taxon>
        <taxon>Puccinia</taxon>
    </lineage>
</organism>
<feature type="domain" description="Cell morphogenesis protein C-terminal" evidence="3">
    <location>
        <begin position="1867"/>
        <end position="2117"/>
    </location>
</feature>
<evidence type="ECO:0000256" key="1">
    <source>
        <dbReference type="SAM" id="MobiDB-lite"/>
    </source>
</evidence>
<keyword evidence="6" id="KW-1185">Reference proteome</keyword>
<feature type="region of interest" description="Disordered" evidence="1">
    <location>
        <begin position="1"/>
        <end position="111"/>
    </location>
</feature>
<dbReference type="InterPro" id="IPR029473">
    <property type="entry name" value="MOR2-PAG1_mid"/>
</dbReference>
<sequence>MQIEIPELDDEPTHTPRSQPALGPAPSLPASRPFGGQHPPPLSRRPSAEQPPTVTRNHSLSQHPTHRKLSVASLRSQISSKPAPDHPRTTQRTINDHLPRTRNENPAQPDHHAPLEVAIFLIMDRFFEECESKLAQLLSKPIPASAEDDVYIPYCLGHAVDPAFDATFVSLAQVSKKNPAQVVNFVMRWKSRQGESSDDYAIQRALVTSGNSLNPRRVTAVLSERKNLALVYILCRALISIVQVVTREALGEDLGTRLEEIIFNSIKNADPHLTARTPNKQANMNMFAYLLGALSNIRFTSVSDRFAAEMDAMNRVAHLRDQKDGEARLGYLVRGVQFLKLKVYPLEAFEDTADFIATFATLFESSRGSSVKTAMAETLGPLLAQVVQSATAEVNHPVWGKAINLILSKSHSMSDKPSKSRYWNSTVPLMCAAVGAAPQELLLPKWTETVEWCTTKLKEKSTRAAMMLGIVQLTWSYLHRVREGASALNKRLEPILRTAFPPDRKNVYPSEVSLDTFVSLIHFILHWQLDYGTDFVLRTLLTYANDANENNQGLVAQTGAERIMIGITSSLRALTSLEKAQDPPYPTHDHHQHSKNSSNPHIIYDPNYSSRAGESPNDGQALKPDLLEKPRIKAFVDAIGTKVLQMAAYCDRTLAPFTINEDRYLTPWHDSVAARADTFDGPTVIKRHGAFAVEYPRHLQPTFDVLQTCLQAWPRIINSPASESASLAILLRGLVSLDVGVTIEAKLCLRRFLQAGKSFAVLQAYTRFLVKPDLLVRIKPHLQKGLDSKVENLVKFWVEALTAWCEHIRKLSVNGEDPDYASSPSFGAEGTKLLCHMEATGLVLLCSRSYYIRRSALDALRIIATARGIIQEASSVTTPRSMTFNPTCSVTTLLAEAEKRLFENLNDDDFSSVERTRLVKWKKHRKAANGESLTRLLESDNPADYTLLCFALSSIFSTSLLLLPATVSHARILLYGQLQRLYPLASDAAGVGGRSTVSGTGLNPGWDDRNLYMSWSSLLISVTSITTSTDPKTGNLSPTIDTLSNTSQSASARERHISPGEDLIKTLVPFLTSEQPPFREAAIRAMSSIHVSMYPTLLEGLSGLAHHLTSERKMIEAQKDRSARPNGTVKIIRLFSAIGKLHESTTKLLFHPDYRIADRTVDILATFSRETCIFLKSQQHLDDLVSLSIRKSFLTFAERLLRKTALSRPSSSPDHPHLFPKELFIDFYNLAEDWSTRAISSSSSQPQSAHANLSFGHPPGNDPHPSRSGSMSSRANVPQRGRPSASSTTISSDLLPASASMIATLCESYLDVRVASGSQNRPESIADRPRISVSRLLRWIVMLFEKNDPKSHVHARRAFIGSVRNSSESDRLLEAALTLCWNESSKAMPLLQTLFGVLGNALISDPSLQIRDSALLVICLARLTHSDLTMRQQAIDLLKARGMLGTQLDLLSDVEVNLASAFAGQHLAAQFRTSATVCSLRKVAAVDFILELCSRIIQTDPQKAKPLARLMPSWLNQIQLPPSIPDSPSSKFRNLINVVLLVTSKIIETHPDEVRSIWTSLSNASPPNSKAIATYLVEQTARRGLPGFVGLVRTVISCMSYDEATDTIHKDLLSLVEPAKLLAASSPTSLSDPGSAGSAGSRSFDLEASFPALSSRAVCSPMQAVILLLGETMVLRPLTLADRLPHILHAYVVQVDHTNPPFRTQMQEGLVRFMGMLRRAQMAHLQNSAGPSSEELADGEPWRLFWEFDDLGGSRRHRKGPPANMESLVHQIASLSLHLFPDFSRNWTQVAVEWATQCPVRHIACRSLQVVRVLGSPVDPTLLAELLVRLSNTASDPSQDIQLFALEVLSTYSECARITAANAALYAQLFWTGVSCLETANDTEFLEAIELIRAVVKAIEPGTCYEIANSRPSQWEADASPFRPLLTKGLRSSQLCSASWSLVKDLLELPDNCGVIDWLNGGLAMLYAACLPWCFQVLETGVMQYEIDEIALSVARVAESFRMDGLSRVMVSFVKNRFRTKEDFLRQAVNGIREYFLPKFSADILVVYLGLLCNPLDWLRLKTLAVLKLFLKTIEPTFASSGINELGYDLLTPLLHLLQTNASQQALDILAEPMPIKSRPSNGRKGLTAEDGGSSSTSSKRVFGMPDETGWCVANVQEAMGQTRSRLTDVIESFARSFMGESLQRSSVVEFSYEWGHEAEQSIDNQTQSDFAETNESFGDMVSTLHDLSDFFGQDGSPGGGHGHGPAAHGSSSRISSPLNPSTARVAAILSRSLSKRRANRPSLHVRPSAAAADEHDHHQQPHPASREPPLAAAGPSARPGFPPAPSRPLSLVSSDAGSDPLPNTPLFIARRFHQTSLSVDSRDDFLGQSHPHLHPPSRTVSPSGTFCTDDSHSVYAFDLDH</sequence>